<accession>A0A4Y2RD78</accession>
<proteinExistence type="predicted"/>
<gene>
    <name evidence="1" type="ORF">AVEN_208761_1</name>
</gene>
<sequence length="111" mass="12538">MAQVAPMENLSLIKVVYCKRAKQVGPMENLALIKVVYCKHGKQCSSCNSLQESSYCIPTHLHSTSPDWKPAFHQKPYLKRPRLLLLIPALAGSEVTSRTALFHTDSDFIYF</sequence>
<dbReference type="AlphaFoldDB" id="A0A4Y2RD78"/>
<protein>
    <submittedName>
        <fullName evidence="1">Uncharacterized protein</fullName>
    </submittedName>
</protein>
<name>A0A4Y2RD78_ARAVE</name>
<keyword evidence="2" id="KW-1185">Reference proteome</keyword>
<dbReference type="EMBL" id="BGPR01016652">
    <property type="protein sequence ID" value="GBN73728.1"/>
    <property type="molecule type" value="Genomic_DNA"/>
</dbReference>
<comment type="caution">
    <text evidence="1">The sequence shown here is derived from an EMBL/GenBank/DDBJ whole genome shotgun (WGS) entry which is preliminary data.</text>
</comment>
<evidence type="ECO:0000313" key="2">
    <source>
        <dbReference type="Proteomes" id="UP000499080"/>
    </source>
</evidence>
<dbReference type="Proteomes" id="UP000499080">
    <property type="component" value="Unassembled WGS sequence"/>
</dbReference>
<reference evidence="1 2" key="1">
    <citation type="journal article" date="2019" name="Sci. Rep.">
        <title>Orb-weaving spider Araneus ventricosus genome elucidates the spidroin gene catalogue.</title>
        <authorList>
            <person name="Kono N."/>
            <person name="Nakamura H."/>
            <person name="Ohtoshi R."/>
            <person name="Moran D.A.P."/>
            <person name="Shinohara A."/>
            <person name="Yoshida Y."/>
            <person name="Fujiwara M."/>
            <person name="Mori M."/>
            <person name="Tomita M."/>
            <person name="Arakawa K."/>
        </authorList>
    </citation>
    <scope>NUCLEOTIDE SEQUENCE [LARGE SCALE GENOMIC DNA]</scope>
</reference>
<evidence type="ECO:0000313" key="1">
    <source>
        <dbReference type="EMBL" id="GBN73728.1"/>
    </source>
</evidence>
<organism evidence="1 2">
    <name type="scientific">Araneus ventricosus</name>
    <name type="common">Orbweaver spider</name>
    <name type="synonym">Epeira ventricosa</name>
    <dbReference type="NCBI Taxonomy" id="182803"/>
    <lineage>
        <taxon>Eukaryota</taxon>
        <taxon>Metazoa</taxon>
        <taxon>Ecdysozoa</taxon>
        <taxon>Arthropoda</taxon>
        <taxon>Chelicerata</taxon>
        <taxon>Arachnida</taxon>
        <taxon>Araneae</taxon>
        <taxon>Araneomorphae</taxon>
        <taxon>Entelegynae</taxon>
        <taxon>Araneoidea</taxon>
        <taxon>Araneidae</taxon>
        <taxon>Araneus</taxon>
    </lineage>
</organism>